<reference evidence="6 7" key="1">
    <citation type="submission" date="2019-05" db="EMBL/GenBank/DDBJ databases">
        <title>Marivita sp. nov. isolated from sea sediment.</title>
        <authorList>
            <person name="Kim W."/>
        </authorList>
    </citation>
    <scope>NUCLEOTIDE SEQUENCE [LARGE SCALE GENOMIC DNA]</scope>
    <source>
        <strain evidence="6 7">CAU 1492</strain>
    </source>
</reference>
<dbReference type="InterPro" id="IPR000847">
    <property type="entry name" value="LysR_HTH_N"/>
</dbReference>
<dbReference type="SUPFAM" id="SSF53850">
    <property type="entry name" value="Periplasmic binding protein-like II"/>
    <property type="match status" value="1"/>
</dbReference>
<evidence type="ECO:0000259" key="5">
    <source>
        <dbReference type="PROSITE" id="PS50931"/>
    </source>
</evidence>
<dbReference type="InterPro" id="IPR036388">
    <property type="entry name" value="WH-like_DNA-bd_sf"/>
</dbReference>
<dbReference type="PRINTS" id="PR00039">
    <property type="entry name" value="HTHLYSR"/>
</dbReference>
<protein>
    <submittedName>
        <fullName evidence="6">LysR family transcriptional regulator</fullName>
    </submittedName>
</protein>
<organism evidence="6 7">
    <name type="scientific">Arenibacterium halophilum</name>
    <dbReference type="NCBI Taxonomy" id="2583821"/>
    <lineage>
        <taxon>Bacteria</taxon>
        <taxon>Pseudomonadati</taxon>
        <taxon>Pseudomonadota</taxon>
        <taxon>Alphaproteobacteria</taxon>
        <taxon>Rhodobacterales</taxon>
        <taxon>Paracoccaceae</taxon>
        <taxon>Arenibacterium</taxon>
    </lineage>
</organism>
<proteinExistence type="inferred from homology"/>
<dbReference type="Gene3D" id="1.10.10.10">
    <property type="entry name" value="Winged helix-like DNA-binding domain superfamily/Winged helix DNA-binding domain"/>
    <property type="match status" value="1"/>
</dbReference>
<name>A0ABY2XFD3_9RHOB</name>
<dbReference type="EMBL" id="VCPC01000001">
    <property type="protein sequence ID" value="TMV15710.1"/>
    <property type="molecule type" value="Genomic_DNA"/>
</dbReference>
<dbReference type="RefSeq" id="WP_138862350.1">
    <property type="nucleotide sequence ID" value="NZ_VCPC01000001.1"/>
</dbReference>
<gene>
    <name evidence="6" type="ORF">FGK64_03260</name>
</gene>
<keyword evidence="3" id="KW-0238">DNA-binding</keyword>
<feature type="domain" description="HTH lysR-type" evidence="5">
    <location>
        <begin position="8"/>
        <end position="65"/>
    </location>
</feature>
<dbReference type="InterPro" id="IPR058163">
    <property type="entry name" value="LysR-type_TF_proteobact-type"/>
</dbReference>
<keyword evidence="7" id="KW-1185">Reference proteome</keyword>
<dbReference type="Gene3D" id="3.40.190.10">
    <property type="entry name" value="Periplasmic binding protein-like II"/>
    <property type="match status" value="2"/>
</dbReference>
<dbReference type="SUPFAM" id="SSF46785">
    <property type="entry name" value="Winged helix' DNA-binding domain"/>
    <property type="match status" value="1"/>
</dbReference>
<dbReference type="InterPro" id="IPR036390">
    <property type="entry name" value="WH_DNA-bd_sf"/>
</dbReference>
<evidence type="ECO:0000256" key="1">
    <source>
        <dbReference type="ARBA" id="ARBA00009437"/>
    </source>
</evidence>
<comment type="similarity">
    <text evidence="1">Belongs to the LysR transcriptional regulatory family.</text>
</comment>
<evidence type="ECO:0000313" key="6">
    <source>
        <dbReference type="EMBL" id="TMV15710.1"/>
    </source>
</evidence>
<dbReference type="Pfam" id="PF00126">
    <property type="entry name" value="HTH_1"/>
    <property type="match status" value="1"/>
</dbReference>
<evidence type="ECO:0000256" key="2">
    <source>
        <dbReference type="ARBA" id="ARBA00023015"/>
    </source>
</evidence>
<evidence type="ECO:0000256" key="3">
    <source>
        <dbReference type="ARBA" id="ARBA00023125"/>
    </source>
</evidence>
<sequence>MQRPYDLPSLTALSCFEAAARNLSFKRAAAELNVTPAAISHQIRKLETDLATELFRRQHRGVELTESGAYLFLALQRGFEGISDAVRDLRLPSDAEDVVIQATSSVSAYWLTPQITAFWKQRPDISVSQIVSDTGQAAGRADLSIRYGEVEAGDGASVPLFRGDIIAVGTAAFAREHGLAEARDLRDVPLIHVMAEGTDWTGWAQWLDHVGLGAPRSRGMVVNNHMIALQLARDGVGAVLGWTGLIGSLMQEWGLIQLVPETMPSPHSFQLLAHPRATRLALVLRDWLADTARAGVIPAG</sequence>
<evidence type="ECO:0000313" key="7">
    <source>
        <dbReference type="Proteomes" id="UP001191082"/>
    </source>
</evidence>
<dbReference type="Pfam" id="PF03466">
    <property type="entry name" value="LysR_substrate"/>
    <property type="match status" value="1"/>
</dbReference>
<dbReference type="PANTHER" id="PTHR30537">
    <property type="entry name" value="HTH-TYPE TRANSCRIPTIONAL REGULATOR"/>
    <property type="match status" value="1"/>
</dbReference>
<dbReference type="InterPro" id="IPR005119">
    <property type="entry name" value="LysR_subst-bd"/>
</dbReference>
<comment type="caution">
    <text evidence="6">The sequence shown here is derived from an EMBL/GenBank/DDBJ whole genome shotgun (WGS) entry which is preliminary data.</text>
</comment>
<dbReference type="PROSITE" id="PS50931">
    <property type="entry name" value="HTH_LYSR"/>
    <property type="match status" value="1"/>
</dbReference>
<keyword evidence="2" id="KW-0805">Transcription regulation</keyword>
<evidence type="ECO:0000256" key="4">
    <source>
        <dbReference type="ARBA" id="ARBA00023163"/>
    </source>
</evidence>
<dbReference type="Proteomes" id="UP001191082">
    <property type="component" value="Unassembled WGS sequence"/>
</dbReference>
<keyword evidence="4" id="KW-0804">Transcription</keyword>
<dbReference type="PANTHER" id="PTHR30537:SF5">
    <property type="entry name" value="HTH-TYPE TRANSCRIPTIONAL ACTIVATOR TTDR-RELATED"/>
    <property type="match status" value="1"/>
</dbReference>
<accession>A0ABY2XFD3</accession>